<evidence type="ECO:0000313" key="6">
    <source>
        <dbReference type="EMBL" id="MET3683953.1"/>
    </source>
</evidence>
<comment type="pathway">
    <text evidence="4">Amino-acid biosynthesis; D-alanine biosynthesis; D-alanine from L-alanine: step 1/1.</text>
</comment>
<dbReference type="Proteomes" id="UP001549167">
    <property type="component" value="Unassembled WGS sequence"/>
</dbReference>
<dbReference type="SMART" id="SM01005">
    <property type="entry name" value="Ala_racemase_C"/>
    <property type="match status" value="1"/>
</dbReference>
<evidence type="ECO:0000313" key="7">
    <source>
        <dbReference type="Proteomes" id="UP001549167"/>
    </source>
</evidence>
<proteinExistence type="inferred from homology"/>
<dbReference type="Pfam" id="PF01168">
    <property type="entry name" value="Ala_racemase_N"/>
    <property type="match status" value="1"/>
</dbReference>
<gene>
    <name evidence="6" type="ORF">ABID56_002069</name>
</gene>
<keyword evidence="7" id="KW-1185">Reference proteome</keyword>
<feature type="modified residue" description="N6-(pyridoxal phosphate)lysine" evidence="4">
    <location>
        <position position="40"/>
    </location>
</feature>
<feature type="binding site" evidence="4">
    <location>
        <position position="135"/>
    </location>
    <ligand>
        <name>substrate</name>
    </ligand>
</feature>
<dbReference type="RefSeq" id="WP_354220845.1">
    <property type="nucleotide sequence ID" value="NZ_JBEPMX010000010.1"/>
</dbReference>
<dbReference type="InterPro" id="IPR009006">
    <property type="entry name" value="Ala_racemase/Decarboxylase_C"/>
</dbReference>
<dbReference type="NCBIfam" id="TIGR00492">
    <property type="entry name" value="alr"/>
    <property type="match status" value="1"/>
</dbReference>
<organism evidence="6 7">
    <name type="scientific">Alkalibacillus flavidus</name>
    <dbReference type="NCBI Taxonomy" id="546021"/>
    <lineage>
        <taxon>Bacteria</taxon>
        <taxon>Bacillati</taxon>
        <taxon>Bacillota</taxon>
        <taxon>Bacilli</taxon>
        <taxon>Bacillales</taxon>
        <taxon>Bacillaceae</taxon>
        <taxon>Alkalibacillus</taxon>
    </lineage>
</organism>
<comment type="catalytic activity">
    <reaction evidence="4">
        <text>L-alanine = D-alanine</text>
        <dbReference type="Rhea" id="RHEA:20249"/>
        <dbReference type="ChEBI" id="CHEBI:57416"/>
        <dbReference type="ChEBI" id="CHEBI:57972"/>
        <dbReference type="EC" id="5.1.1.1"/>
    </reaction>
</comment>
<dbReference type="Pfam" id="PF00842">
    <property type="entry name" value="Ala_racemase_C"/>
    <property type="match status" value="1"/>
</dbReference>
<dbReference type="InterPro" id="IPR029066">
    <property type="entry name" value="PLP-binding_barrel"/>
</dbReference>
<dbReference type="HAMAP" id="MF_01201">
    <property type="entry name" value="Ala_racemase"/>
    <property type="match status" value="1"/>
</dbReference>
<dbReference type="InterPro" id="IPR011079">
    <property type="entry name" value="Ala_racemase_C"/>
</dbReference>
<sequence>MTHTFYRDTWADIDLDAIRHNVKQLKNLYPSPKNVYAVVKANAYGHGDIEVAQAALEAGADKLAVALLDEAIRLRSHFPHIPILILGRIRPEQAPIAAAHNVMITLYQAEWVEQAKAYLDEPLDVHLKIDTGMNRQGIKSADEAYAVLTAMQSSNLRLKGVYSHLATADEDEHVVLTRQMTRFKTYLQEFDGYISEDVEVHLGNSAGSMRFPNEMFDSVRFGIGMYGLYPSDLVAAETGIPLKPAFSLQSRLIHIKKISPGETVSYGATYTAEQEEWIGTVPLGYGDGWIRQLQGFHVLLEGKEYPIVGRVCMDQFMVKLDRYMPVDTPVTIIGEQEDAFVSVDDVAHHLDTINYEIPCMLNERIPRVYHHKKD</sequence>
<dbReference type="Gene3D" id="3.20.20.10">
    <property type="entry name" value="Alanine racemase"/>
    <property type="match status" value="1"/>
</dbReference>
<evidence type="ECO:0000256" key="1">
    <source>
        <dbReference type="ARBA" id="ARBA00001933"/>
    </source>
</evidence>
<protein>
    <recommendedName>
        <fullName evidence="4">Alanine racemase</fullName>
        <ecNumber evidence="4">5.1.1.1</ecNumber>
    </recommendedName>
</protein>
<evidence type="ECO:0000256" key="4">
    <source>
        <dbReference type="HAMAP-Rule" id="MF_01201"/>
    </source>
</evidence>
<feature type="domain" description="Alanine racemase C-terminal" evidence="5">
    <location>
        <begin position="245"/>
        <end position="370"/>
    </location>
</feature>
<dbReference type="PANTHER" id="PTHR30511:SF0">
    <property type="entry name" value="ALANINE RACEMASE, CATABOLIC-RELATED"/>
    <property type="match status" value="1"/>
</dbReference>
<keyword evidence="3 4" id="KW-0413">Isomerase</keyword>
<feature type="active site" description="Proton acceptor; specific for L-alanine" evidence="4">
    <location>
        <position position="266"/>
    </location>
</feature>
<evidence type="ECO:0000256" key="2">
    <source>
        <dbReference type="ARBA" id="ARBA00022898"/>
    </source>
</evidence>
<keyword evidence="2 4" id="KW-0663">Pyridoxal phosphate</keyword>
<comment type="function">
    <text evidence="4">Catalyzes the interconversion of L-alanine and D-alanine. May also act on other amino acids.</text>
</comment>
<dbReference type="InterPro" id="IPR001608">
    <property type="entry name" value="Ala_racemase_N"/>
</dbReference>
<dbReference type="CDD" id="cd00430">
    <property type="entry name" value="PLPDE_III_AR"/>
    <property type="match status" value="1"/>
</dbReference>
<dbReference type="InterPro" id="IPR020622">
    <property type="entry name" value="Ala_racemase_pyridoxalP-BS"/>
</dbReference>
<dbReference type="InterPro" id="IPR000821">
    <property type="entry name" value="Ala_racemase"/>
</dbReference>
<dbReference type="PRINTS" id="PR00992">
    <property type="entry name" value="ALARACEMASE"/>
</dbReference>
<comment type="caution">
    <text evidence="6">The sequence shown here is derived from an EMBL/GenBank/DDBJ whole genome shotgun (WGS) entry which is preliminary data.</text>
</comment>
<dbReference type="EC" id="5.1.1.1" evidence="4"/>
<dbReference type="PROSITE" id="PS00395">
    <property type="entry name" value="ALANINE_RACEMASE"/>
    <property type="match status" value="1"/>
</dbReference>
<dbReference type="Gene3D" id="2.40.37.10">
    <property type="entry name" value="Lyase, Ornithine Decarboxylase, Chain A, domain 1"/>
    <property type="match status" value="1"/>
</dbReference>
<dbReference type="SUPFAM" id="SSF50621">
    <property type="entry name" value="Alanine racemase C-terminal domain-like"/>
    <property type="match status" value="1"/>
</dbReference>
<feature type="binding site" evidence="4">
    <location>
        <position position="313"/>
    </location>
    <ligand>
        <name>substrate</name>
    </ligand>
</feature>
<reference evidence="6 7" key="1">
    <citation type="submission" date="2024-06" db="EMBL/GenBank/DDBJ databases">
        <title>Genomic Encyclopedia of Type Strains, Phase IV (KMG-IV): sequencing the most valuable type-strain genomes for metagenomic binning, comparative biology and taxonomic classification.</title>
        <authorList>
            <person name="Goeker M."/>
        </authorList>
    </citation>
    <scope>NUCLEOTIDE SEQUENCE [LARGE SCALE GENOMIC DNA]</scope>
    <source>
        <strain evidence="6 7">DSM 23520</strain>
    </source>
</reference>
<evidence type="ECO:0000256" key="3">
    <source>
        <dbReference type="ARBA" id="ARBA00023235"/>
    </source>
</evidence>
<dbReference type="PANTHER" id="PTHR30511">
    <property type="entry name" value="ALANINE RACEMASE"/>
    <property type="match status" value="1"/>
</dbReference>
<comment type="similarity">
    <text evidence="4">Belongs to the alanine racemase family.</text>
</comment>
<comment type="cofactor">
    <cofactor evidence="1 4">
        <name>pyridoxal 5'-phosphate</name>
        <dbReference type="ChEBI" id="CHEBI:597326"/>
    </cofactor>
</comment>
<evidence type="ECO:0000259" key="5">
    <source>
        <dbReference type="SMART" id="SM01005"/>
    </source>
</evidence>
<dbReference type="SUPFAM" id="SSF51419">
    <property type="entry name" value="PLP-binding barrel"/>
    <property type="match status" value="1"/>
</dbReference>
<dbReference type="GO" id="GO:0008784">
    <property type="term" value="F:alanine racemase activity"/>
    <property type="evidence" value="ECO:0007669"/>
    <property type="project" value="UniProtKB-EC"/>
</dbReference>
<name>A0ABV2KWK2_9BACI</name>
<accession>A0ABV2KWK2</accession>
<dbReference type="EMBL" id="JBEPMX010000010">
    <property type="protein sequence ID" value="MET3683953.1"/>
    <property type="molecule type" value="Genomic_DNA"/>
</dbReference>
<feature type="active site" description="Proton acceptor; specific for D-alanine" evidence="4">
    <location>
        <position position="40"/>
    </location>
</feature>